<proteinExistence type="predicted"/>
<dbReference type="EMBL" id="JXTB01000369">
    <property type="protein sequence ID" value="PON43548.1"/>
    <property type="molecule type" value="Genomic_DNA"/>
</dbReference>
<organism evidence="1 2">
    <name type="scientific">Parasponia andersonii</name>
    <name type="common">Sponia andersonii</name>
    <dbReference type="NCBI Taxonomy" id="3476"/>
    <lineage>
        <taxon>Eukaryota</taxon>
        <taxon>Viridiplantae</taxon>
        <taxon>Streptophyta</taxon>
        <taxon>Embryophyta</taxon>
        <taxon>Tracheophyta</taxon>
        <taxon>Spermatophyta</taxon>
        <taxon>Magnoliopsida</taxon>
        <taxon>eudicotyledons</taxon>
        <taxon>Gunneridae</taxon>
        <taxon>Pentapetalae</taxon>
        <taxon>rosids</taxon>
        <taxon>fabids</taxon>
        <taxon>Rosales</taxon>
        <taxon>Cannabaceae</taxon>
        <taxon>Parasponia</taxon>
    </lineage>
</organism>
<reference evidence="2" key="1">
    <citation type="submission" date="2016-06" db="EMBL/GenBank/DDBJ databases">
        <title>Parallel loss of symbiosis genes in relatives of nitrogen-fixing non-legume Parasponia.</title>
        <authorList>
            <person name="Van Velzen R."/>
            <person name="Holmer R."/>
            <person name="Bu F."/>
            <person name="Rutten L."/>
            <person name="Van Zeijl A."/>
            <person name="Liu W."/>
            <person name="Santuari L."/>
            <person name="Cao Q."/>
            <person name="Sharma T."/>
            <person name="Shen D."/>
            <person name="Roswanjaya Y."/>
            <person name="Wardhani T."/>
            <person name="Kalhor M.S."/>
            <person name="Jansen J."/>
            <person name="Van den Hoogen J."/>
            <person name="Gungor B."/>
            <person name="Hartog M."/>
            <person name="Hontelez J."/>
            <person name="Verver J."/>
            <person name="Yang W.-C."/>
            <person name="Schijlen E."/>
            <person name="Repin R."/>
            <person name="Schilthuizen M."/>
            <person name="Schranz E."/>
            <person name="Heidstra R."/>
            <person name="Miyata K."/>
            <person name="Fedorova E."/>
            <person name="Kohlen W."/>
            <person name="Bisseling T."/>
            <person name="Smit S."/>
            <person name="Geurts R."/>
        </authorList>
    </citation>
    <scope>NUCLEOTIDE SEQUENCE [LARGE SCALE GENOMIC DNA]</scope>
    <source>
        <strain evidence="2">cv. WU1-14</strain>
    </source>
</reference>
<dbReference type="OrthoDB" id="10264738at2759"/>
<evidence type="ECO:0000313" key="2">
    <source>
        <dbReference type="Proteomes" id="UP000237105"/>
    </source>
</evidence>
<dbReference type="AlphaFoldDB" id="A0A2P5B424"/>
<evidence type="ECO:0000313" key="1">
    <source>
        <dbReference type="EMBL" id="PON43548.1"/>
    </source>
</evidence>
<name>A0A2P5B424_PARAD</name>
<sequence>MLRMKAWDWKSYKTVHLSVALDVKEIKDCAALVVTALERLHKNDNLYRGVSPDVLMLDKRDIYRLMLLLFVDKYLI</sequence>
<protein>
    <submittedName>
        <fullName evidence="1">Uncharacterized protein</fullName>
    </submittedName>
</protein>
<comment type="caution">
    <text evidence="1">The sequence shown here is derived from an EMBL/GenBank/DDBJ whole genome shotgun (WGS) entry which is preliminary data.</text>
</comment>
<keyword evidence="2" id="KW-1185">Reference proteome</keyword>
<accession>A0A2P5B424</accession>
<dbReference type="Proteomes" id="UP000237105">
    <property type="component" value="Unassembled WGS sequence"/>
</dbReference>
<gene>
    <name evidence="1" type="ORF">PanWU01x14_273210</name>
</gene>